<keyword evidence="6" id="KW-0460">Magnesium</keyword>
<dbReference type="CDD" id="cd01876">
    <property type="entry name" value="YihA_EngB"/>
    <property type="match status" value="1"/>
</dbReference>
<comment type="cofactor">
    <cofactor evidence="1">
        <name>Mg(2+)</name>
        <dbReference type="ChEBI" id="CHEBI:18420"/>
    </cofactor>
</comment>
<dbReference type="EMBL" id="ARZA01000262">
    <property type="protein sequence ID" value="EOC99607.1"/>
    <property type="molecule type" value="Genomic_DNA"/>
</dbReference>
<dbReference type="InterPro" id="IPR006073">
    <property type="entry name" value="GTP-bd"/>
</dbReference>
<dbReference type="eggNOG" id="COG0218">
    <property type="taxonomic scope" value="Bacteria"/>
</dbReference>
<dbReference type="PATRIC" id="fig|1304284.3.peg.2334"/>
<evidence type="ECO:0000256" key="5">
    <source>
        <dbReference type="ARBA" id="ARBA00022741"/>
    </source>
</evidence>
<evidence type="ECO:0000256" key="7">
    <source>
        <dbReference type="ARBA" id="ARBA00023134"/>
    </source>
</evidence>
<dbReference type="STRING" id="1304284.L21TH_2380"/>
<dbReference type="PROSITE" id="PS51706">
    <property type="entry name" value="G_ENGB"/>
    <property type="match status" value="1"/>
</dbReference>
<evidence type="ECO:0000256" key="8">
    <source>
        <dbReference type="ARBA" id="ARBA00023210"/>
    </source>
</evidence>
<evidence type="ECO:0000313" key="12">
    <source>
        <dbReference type="EMBL" id="EOC99607.1"/>
    </source>
</evidence>
<evidence type="ECO:0000256" key="4">
    <source>
        <dbReference type="ARBA" id="ARBA00022723"/>
    </source>
</evidence>
<keyword evidence="7 10" id="KW-0342">GTP-binding</keyword>
<reference evidence="12 13" key="1">
    <citation type="journal article" date="2015" name="Geomicrobiol. J.">
        <title>Caldisalinibacter kiritimatiensis gen. nov., sp. nov., a moderately thermohalophilic thiosulfate-reducing bacterium from a hypersaline microbial mat.</title>
        <authorList>
            <person name="Ben Hania W."/>
            <person name="Joseph M."/>
            <person name="Fiebig A."/>
            <person name="Bunk B."/>
            <person name="Klenk H.-P."/>
            <person name="Fardeau M.-L."/>
            <person name="Spring S."/>
        </authorList>
    </citation>
    <scope>NUCLEOTIDE SEQUENCE [LARGE SCALE GENOMIC DNA]</scope>
    <source>
        <strain evidence="12 13">L21-TH-D2</strain>
    </source>
</reference>
<gene>
    <name evidence="10" type="primary">engB</name>
    <name evidence="12" type="ORF">L21TH_2380</name>
</gene>
<evidence type="ECO:0000256" key="10">
    <source>
        <dbReference type="HAMAP-Rule" id="MF_00321"/>
    </source>
</evidence>
<organism evidence="12 13">
    <name type="scientific">Caldisalinibacter kiritimatiensis</name>
    <dbReference type="NCBI Taxonomy" id="1304284"/>
    <lineage>
        <taxon>Bacteria</taxon>
        <taxon>Bacillati</taxon>
        <taxon>Bacillota</taxon>
        <taxon>Tissierellia</taxon>
        <taxon>Tissierellales</taxon>
        <taxon>Thermohalobacteraceae</taxon>
        <taxon>Caldisalinibacter</taxon>
    </lineage>
</organism>
<keyword evidence="3 10" id="KW-0132">Cell division</keyword>
<proteinExistence type="inferred from homology"/>
<dbReference type="NCBIfam" id="TIGR03598">
    <property type="entry name" value="GTPase_YsxC"/>
    <property type="match status" value="1"/>
</dbReference>
<dbReference type="AlphaFoldDB" id="R1AR35"/>
<evidence type="ECO:0000259" key="11">
    <source>
        <dbReference type="PROSITE" id="PS51706"/>
    </source>
</evidence>
<evidence type="ECO:0000313" key="13">
    <source>
        <dbReference type="Proteomes" id="UP000013378"/>
    </source>
</evidence>
<keyword evidence="4" id="KW-0479">Metal-binding</keyword>
<evidence type="ECO:0000256" key="1">
    <source>
        <dbReference type="ARBA" id="ARBA00001946"/>
    </source>
</evidence>
<dbReference type="OrthoDB" id="9804921at2"/>
<dbReference type="PANTHER" id="PTHR11649:SF13">
    <property type="entry name" value="ENGB-TYPE G DOMAIN-CONTAINING PROTEIN"/>
    <property type="match status" value="1"/>
</dbReference>
<dbReference type="PANTHER" id="PTHR11649">
    <property type="entry name" value="MSS1/TRME-RELATED GTP-BINDING PROTEIN"/>
    <property type="match status" value="1"/>
</dbReference>
<dbReference type="FunFam" id="3.40.50.300:FF:000098">
    <property type="entry name" value="Probable GTP-binding protein EngB"/>
    <property type="match status" value="1"/>
</dbReference>
<dbReference type="GO" id="GO:0046872">
    <property type="term" value="F:metal ion binding"/>
    <property type="evidence" value="ECO:0007669"/>
    <property type="project" value="UniProtKB-KW"/>
</dbReference>
<evidence type="ECO:0000256" key="3">
    <source>
        <dbReference type="ARBA" id="ARBA00022618"/>
    </source>
</evidence>
<keyword evidence="13" id="KW-1185">Reference proteome</keyword>
<evidence type="ECO:0000256" key="2">
    <source>
        <dbReference type="ARBA" id="ARBA00009638"/>
    </source>
</evidence>
<dbReference type="SUPFAM" id="SSF52540">
    <property type="entry name" value="P-loop containing nucleoside triphosphate hydrolases"/>
    <property type="match status" value="1"/>
</dbReference>
<comment type="caution">
    <text evidence="12">The sequence shown here is derived from an EMBL/GenBank/DDBJ whole genome shotgun (WGS) entry which is preliminary data.</text>
</comment>
<sequence>MKVNKAELLITAVKQSQYPEEGPLEIALAGRSNVGKSSLINTLINRKNLARTSSKPGKTQTINFYNINDQFRFVDLPGYGYAKVSLKERKKWGKMIENYLVNRKTLAEVFLLVDIRHSPGEHDKVMYDWIKSFGFNGIVIATKADKISRGKQAKHISMLQRELGVENRELIIPFSATKKTNKDKIWNVIKEILMVNSE</sequence>
<dbReference type="GO" id="GO:0005829">
    <property type="term" value="C:cytosol"/>
    <property type="evidence" value="ECO:0007669"/>
    <property type="project" value="TreeGrafter"/>
</dbReference>
<dbReference type="Proteomes" id="UP000013378">
    <property type="component" value="Unassembled WGS sequence"/>
</dbReference>
<keyword evidence="5 10" id="KW-0547">Nucleotide-binding</keyword>
<dbReference type="RefSeq" id="WP_006316716.1">
    <property type="nucleotide sequence ID" value="NZ_ARZA01000262.1"/>
</dbReference>
<dbReference type="Gene3D" id="3.40.50.300">
    <property type="entry name" value="P-loop containing nucleotide triphosphate hydrolases"/>
    <property type="match status" value="1"/>
</dbReference>
<dbReference type="InterPro" id="IPR027417">
    <property type="entry name" value="P-loop_NTPase"/>
</dbReference>
<dbReference type="InterPro" id="IPR030393">
    <property type="entry name" value="G_ENGB_dom"/>
</dbReference>
<accession>R1AR35</accession>
<comment type="similarity">
    <text evidence="2 10">Belongs to the TRAFAC class TrmE-Era-EngA-EngB-Septin-like GTPase superfamily. EngB GTPase family.</text>
</comment>
<protein>
    <recommendedName>
        <fullName evidence="10">Probable GTP-binding protein EngB</fullName>
    </recommendedName>
</protein>
<dbReference type="GO" id="GO:0005525">
    <property type="term" value="F:GTP binding"/>
    <property type="evidence" value="ECO:0007669"/>
    <property type="project" value="UniProtKB-UniRule"/>
</dbReference>
<name>R1AR35_9FIRM</name>
<dbReference type="HAMAP" id="MF_00321">
    <property type="entry name" value="GTPase_EngB"/>
    <property type="match status" value="1"/>
</dbReference>
<dbReference type="InterPro" id="IPR019987">
    <property type="entry name" value="GTP-bd_ribosome_bio_YsxC"/>
</dbReference>
<keyword evidence="8 10" id="KW-0717">Septation</keyword>
<comment type="function">
    <text evidence="10">Necessary for normal cell division and for the maintenance of normal septation.</text>
</comment>
<keyword evidence="9 10" id="KW-0131">Cell cycle</keyword>
<evidence type="ECO:0000256" key="9">
    <source>
        <dbReference type="ARBA" id="ARBA00023306"/>
    </source>
</evidence>
<dbReference type="Pfam" id="PF01926">
    <property type="entry name" value="MMR_HSR1"/>
    <property type="match status" value="1"/>
</dbReference>
<feature type="domain" description="EngB-type G" evidence="11">
    <location>
        <begin position="22"/>
        <end position="195"/>
    </location>
</feature>
<dbReference type="GO" id="GO:0000917">
    <property type="term" value="P:division septum assembly"/>
    <property type="evidence" value="ECO:0007669"/>
    <property type="project" value="UniProtKB-KW"/>
</dbReference>
<evidence type="ECO:0000256" key="6">
    <source>
        <dbReference type="ARBA" id="ARBA00022842"/>
    </source>
</evidence>